<comment type="catalytic activity">
    <reaction evidence="7 8">
        <text>hydrogencarbonate + H(+) = CO2 + H2O</text>
        <dbReference type="Rhea" id="RHEA:10748"/>
        <dbReference type="ChEBI" id="CHEBI:15377"/>
        <dbReference type="ChEBI" id="CHEBI:15378"/>
        <dbReference type="ChEBI" id="CHEBI:16526"/>
        <dbReference type="ChEBI" id="CHEBI:17544"/>
        <dbReference type="EC" id="4.2.1.1"/>
    </reaction>
</comment>
<dbReference type="EMBL" id="BSYI01000013">
    <property type="protein sequence ID" value="GMG82759.1"/>
    <property type="molecule type" value="Genomic_DNA"/>
</dbReference>
<dbReference type="PANTHER" id="PTHR11002:SF76">
    <property type="entry name" value="CARBONIC ANHYDRASE"/>
    <property type="match status" value="1"/>
</dbReference>
<dbReference type="PROSITE" id="PS00705">
    <property type="entry name" value="PROK_CO2_ANHYDRASE_2"/>
    <property type="match status" value="1"/>
</dbReference>
<comment type="function">
    <text evidence="8">Reversible hydration of carbon dioxide.</text>
</comment>
<dbReference type="InterPro" id="IPR015892">
    <property type="entry name" value="Carbonic_anhydrase_CS"/>
</dbReference>
<evidence type="ECO:0000256" key="2">
    <source>
        <dbReference type="ARBA" id="ARBA00006217"/>
    </source>
</evidence>
<dbReference type="InterPro" id="IPR001765">
    <property type="entry name" value="Carbonic_anhydrase"/>
</dbReference>
<comment type="cofactor">
    <cofactor evidence="1">
        <name>Zn(2+)</name>
        <dbReference type="ChEBI" id="CHEBI:29105"/>
    </cofactor>
</comment>
<keyword evidence="6 8" id="KW-0456">Lyase</keyword>
<reference evidence="10 11" key="1">
    <citation type="submission" date="2023-04" db="EMBL/GenBank/DDBJ databases">
        <title>Marinoamorphus aggregata gen. nov., sp. Nov., isolate from tissue of brittle star Ophioplocus japonicus.</title>
        <authorList>
            <person name="Kawano K."/>
            <person name="Sawayama S."/>
            <person name="Nakagawa S."/>
        </authorList>
    </citation>
    <scope>NUCLEOTIDE SEQUENCE [LARGE SCALE GENOMIC DNA]</scope>
    <source>
        <strain evidence="10 11">NKW23</strain>
    </source>
</reference>
<keyword evidence="11" id="KW-1185">Reference proteome</keyword>
<organism evidence="10 11">
    <name type="scientific">Paralimibaculum aggregatum</name>
    <dbReference type="NCBI Taxonomy" id="3036245"/>
    <lineage>
        <taxon>Bacteria</taxon>
        <taxon>Pseudomonadati</taxon>
        <taxon>Pseudomonadota</taxon>
        <taxon>Alphaproteobacteria</taxon>
        <taxon>Rhodobacterales</taxon>
        <taxon>Paracoccaceae</taxon>
        <taxon>Paralimibaculum</taxon>
    </lineage>
</organism>
<proteinExistence type="inferred from homology"/>
<feature type="region of interest" description="Disordered" evidence="9">
    <location>
        <begin position="1"/>
        <end position="21"/>
    </location>
</feature>
<evidence type="ECO:0000313" key="11">
    <source>
        <dbReference type="Proteomes" id="UP001239909"/>
    </source>
</evidence>
<evidence type="ECO:0000313" key="10">
    <source>
        <dbReference type="EMBL" id="GMG82759.1"/>
    </source>
</evidence>
<accession>A0ABQ6LHI8</accession>
<dbReference type="PANTHER" id="PTHR11002">
    <property type="entry name" value="CARBONIC ANHYDRASE"/>
    <property type="match status" value="1"/>
</dbReference>
<dbReference type="SMART" id="SM00947">
    <property type="entry name" value="Pro_CA"/>
    <property type="match status" value="1"/>
</dbReference>
<protein>
    <recommendedName>
        <fullName evidence="3 8">Carbonic anhydrase</fullName>
        <ecNumber evidence="3 8">4.2.1.1</ecNumber>
    </recommendedName>
    <alternativeName>
        <fullName evidence="8">Carbonate dehydratase</fullName>
    </alternativeName>
</protein>
<gene>
    <name evidence="10" type="ORF">LNKW23_19720</name>
</gene>
<dbReference type="InterPro" id="IPR036874">
    <property type="entry name" value="Carbonic_anhydrase_sf"/>
</dbReference>
<evidence type="ECO:0000256" key="9">
    <source>
        <dbReference type="SAM" id="MobiDB-lite"/>
    </source>
</evidence>
<sequence>MSDAKPGGSKRSGAAAGGEPKAAPAAAGEVAAGTLPPYLAERFASWHALRFKPNRIWHARLAEDGQRPRAMIISCCDSRVDTVQMFGAEPGDLFVVRNVANLVPPFNPDHQHHGTSAAVEYAVTALRVAHILVVGHSNCGGVAACEAMCSGQAPELDESGNFIGRWMDILRPGWERAVAAEPDPERRGPVLEQEAVLTSLRNLMSFPFVQTALEADKLSLHGAWIDIGAGTLHAYSPDSRRFEPVAAAAG</sequence>
<dbReference type="Pfam" id="PF00484">
    <property type="entry name" value="Pro_CA"/>
    <property type="match status" value="1"/>
</dbReference>
<dbReference type="EC" id="4.2.1.1" evidence="3 8"/>
<comment type="similarity">
    <text evidence="2 8">Belongs to the beta-class carbonic anhydrase family.</text>
</comment>
<evidence type="ECO:0000256" key="6">
    <source>
        <dbReference type="ARBA" id="ARBA00023239"/>
    </source>
</evidence>
<keyword evidence="4" id="KW-0479">Metal-binding</keyword>
<dbReference type="RefSeq" id="WP_285671550.1">
    <property type="nucleotide sequence ID" value="NZ_BSYI01000013.1"/>
</dbReference>
<evidence type="ECO:0000256" key="4">
    <source>
        <dbReference type="ARBA" id="ARBA00022723"/>
    </source>
</evidence>
<name>A0ABQ6LHI8_9RHOB</name>
<evidence type="ECO:0000256" key="8">
    <source>
        <dbReference type="RuleBase" id="RU003956"/>
    </source>
</evidence>
<evidence type="ECO:0000256" key="3">
    <source>
        <dbReference type="ARBA" id="ARBA00012925"/>
    </source>
</evidence>
<dbReference type="Proteomes" id="UP001239909">
    <property type="component" value="Unassembled WGS sequence"/>
</dbReference>
<comment type="caution">
    <text evidence="10">The sequence shown here is derived from an EMBL/GenBank/DDBJ whole genome shotgun (WGS) entry which is preliminary data.</text>
</comment>
<evidence type="ECO:0000256" key="1">
    <source>
        <dbReference type="ARBA" id="ARBA00001947"/>
    </source>
</evidence>
<dbReference type="SUPFAM" id="SSF53056">
    <property type="entry name" value="beta-carbonic anhydrase, cab"/>
    <property type="match status" value="1"/>
</dbReference>
<evidence type="ECO:0000256" key="7">
    <source>
        <dbReference type="ARBA" id="ARBA00048348"/>
    </source>
</evidence>
<dbReference type="Gene3D" id="3.40.1050.10">
    <property type="entry name" value="Carbonic anhydrase"/>
    <property type="match status" value="1"/>
</dbReference>
<keyword evidence="5 8" id="KW-0862">Zinc</keyword>
<evidence type="ECO:0000256" key="5">
    <source>
        <dbReference type="ARBA" id="ARBA00022833"/>
    </source>
</evidence>